<feature type="compositionally biased region" description="Polar residues" evidence="1">
    <location>
        <begin position="354"/>
        <end position="369"/>
    </location>
</feature>
<evidence type="ECO:0000256" key="1">
    <source>
        <dbReference type="SAM" id="MobiDB-lite"/>
    </source>
</evidence>
<feature type="region of interest" description="Disordered" evidence="1">
    <location>
        <begin position="323"/>
        <end position="464"/>
    </location>
</feature>
<dbReference type="InParanoid" id="A0A0D1XKX0"/>
<feature type="compositionally biased region" description="Polar residues" evidence="1">
    <location>
        <begin position="452"/>
        <end position="461"/>
    </location>
</feature>
<gene>
    <name evidence="2" type="ORF">PV09_05637</name>
</gene>
<name>A0A0D1XKX0_9PEZI</name>
<dbReference type="VEuPathDB" id="FungiDB:PV09_05637"/>
<organism evidence="2 3">
    <name type="scientific">Verruconis gallopava</name>
    <dbReference type="NCBI Taxonomy" id="253628"/>
    <lineage>
        <taxon>Eukaryota</taxon>
        <taxon>Fungi</taxon>
        <taxon>Dikarya</taxon>
        <taxon>Ascomycota</taxon>
        <taxon>Pezizomycotina</taxon>
        <taxon>Dothideomycetes</taxon>
        <taxon>Pleosporomycetidae</taxon>
        <taxon>Venturiales</taxon>
        <taxon>Sympoventuriaceae</taxon>
        <taxon>Verruconis</taxon>
    </lineage>
</organism>
<accession>A0A0D1XKX0</accession>
<feature type="region of interest" description="Disordered" evidence="1">
    <location>
        <begin position="52"/>
        <end position="82"/>
    </location>
</feature>
<protein>
    <submittedName>
        <fullName evidence="2">Uncharacterized protein</fullName>
    </submittedName>
</protein>
<dbReference type="RefSeq" id="XP_016212845.1">
    <property type="nucleotide sequence ID" value="XM_016359166.1"/>
</dbReference>
<keyword evidence="3" id="KW-1185">Reference proteome</keyword>
<feature type="compositionally biased region" description="Low complexity" evidence="1">
    <location>
        <begin position="66"/>
        <end position="81"/>
    </location>
</feature>
<dbReference type="Proteomes" id="UP000053259">
    <property type="component" value="Unassembled WGS sequence"/>
</dbReference>
<dbReference type="AlphaFoldDB" id="A0A0D1XKX0"/>
<sequence length="493" mass="54953">MASVRSSFAHSRQNSDQSNASGTSYQLILEHILSYPNTYEIPLRTMYTLNCAPRAQPPSTHQSRAPSPTSSSGSPTSPTFPYDQQAATAQFTSALMDQLSQLPLHSSSLPPAFVTSFVNRCFPVELECVDFPQSLTALDYLKDLEVRRSKEIVNSFRTLDLDQSNLSSEKIHELRSWNPAVADWVESLENKLRKVEALYTSVYISLRRWILINEMCLEPFSKNNCLAMLNTLYPPVMSSQPTAKLTIATLQTQREGFFKYIQTVEKRGTGCLATLMKQGRREGEVNGWPAARRVLSQYLALANSIINECWDINNLRFNVTRPLGPAAPPPATPTAGQDSEKRHGKMDSGVSFGPQGQQHYKSDSTSSAKSAPVHRTPQVDSIGKGGTALERLAREFRKIRPKQRSVNEIDGSRRPSFQTSDQESQSPTSPSSVKPKGSLSRLRKMKSLGTLHDNSSSNSILGFSRAATPTFDPKEMKRHRDAYERRAVEMSFP</sequence>
<dbReference type="HOGENOM" id="CLU_048020_0_0_1"/>
<feature type="compositionally biased region" description="Polar residues" evidence="1">
    <location>
        <begin position="415"/>
        <end position="432"/>
    </location>
</feature>
<reference evidence="2 3" key="1">
    <citation type="submission" date="2015-01" db="EMBL/GenBank/DDBJ databases">
        <title>The Genome Sequence of Ochroconis gallopava CBS43764.</title>
        <authorList>
            <consortium name="The Broad Institute Genomics Platform"/>
            <person name="Cuomo C."/>
            <person name="de Hoog S."/>
            <person name="Gorbushina A."/>
            <person name="Stielow B."/>
            <person name="Teixiera M."/>
            <person name="Abouelleil A."/>
            <person name="Chapman S.B."/>
            <person name="Priest M."/>
            <person name="Young S.K."/>
            <person name="Wortman J."/>
            <person name="Nusbaum C."/>
            <person name="Birren B."/>
        </authorList>
    </citation>
    <scope>NUCLEOTIDE SEQUENCE [LARGE SCALE GENOMIC DNA]</scope>
    <source>
        <strain evidence="2 3">CBS 43764</strain>
    </source>
</reference>
<evidence type="ECO:0000313" key="3">
    <source>
        <dbReference type="Proteomes" id="UP000053259"/>
    </source>
</evidence>
<feature type="region of interest" description="Disordered" evidence="1">
    <location>
        <begin position="1"/>
        <end position="21"/>
    </location>
</feature>
<evidence type="ECO:0000313" key="2">
    <source>
        <dbReference type="EMBL" id="KIW02976.1"/>
    </source>
</evidence>
<dbReference type="OrthoDB" id="3533623at2759"/>
<dbReference type="STRING" id="253628.A0A0D1XKX0"/>
<dbReference type="GeneID" id="27313610"/>
<dbReference type="EMBL" id="KN847546">
    <property type="protein sequence ID" value="KIW02976.1"/>
    <property type="molecule type" value="Genomic_DNA"/>
</dbReference>
<proteinExistence type="predicted"/>